<dbReference type="RefSeq" id="WP_358279117.1">
    <property type="nucleotide sequence ID" value="NZ_JBEYGJ010000004.1"/>
</dbReference>
<dbReference type="Pfam" id="PF02668">
    <property type="entry name" value="TauD"/>
    <property type="match status" value="1"/>
</dbReference>
<comment type="caution">
    <text evidence="6">The sequence shown here is derived from an EMBL/GenBank/DDBJ whole genome shotgun (WGS) entry which is preliminary data.</text>
</comment>
<dbReference type="GO" id="GO:0051213">
    <property type="term" value="F:dioxygenase activity"/>
    <property type="evidence" value="ECO:0007669"/>
    <property type="project" value="UniProtKB-KW"/>
</dbReference>
<organism evidence="6 7">
    <name type="scientific">Streptomyces massasporeus</name>
    <dbReference type="NCBI Taxonomy" id="67324"/>
    <lineage>
        <taxon>Bacteria</taxon>
        <taxon>Bacillati</taxon>
        <taxon>Actinomycetota</taxon>
        <taxon>Actinomycetes</taxon>
        <taxon>Kitasatosporales</taxon>
        <taxon>Streptomycetaceae</taxon>
        <taxon>Streptomyces</taxon>
    </lineage>
</organism>
<protein>
    <submittedName>
        <fullName evidence="6">TauD/TfdA family dioxygenase</fullName>
        <ecNumber evidence="6">1.14.11.-</ecNumber>
    </submittedName>
</protein>
<name>A0ABW6LD96_9ACTN</name>
<feature type="domain" description="TauD/TfdA-like" evidence="5">
    <location>
        <begin position="39"/>
        <end position="299"/>
    </location>
</feature>
<dbReference type="Gene3D" id="3.60.130.10">
    <property type="entry name" value="Clavaminate synthase-like"/>
    <property type="match status" value="1"/>
</dbReference>
<dbReference type="Proteomes" id="UP001601288">
    <property type="component" value="Unassembled WGS sequence"/>
</dbReference>
<keyword evidence="7" id="KW-1185">Reference proteome</keyword>
<accession>A0ABW6LD96</accession>
<evidence type="ECO:0000256" key="2">
    <source>
        <dbReference type="ARBA" id="ARBA00023002"/>
    </source>
</evidence>
<sequence length="307" mass="33877">MRETMTHTQNKVQLTALGDGDGLLVTPRDSGSRFTDLFEAGLDELLADAGHLLIRDFKPSVDDFNALVRQYSSRTTLDPARVFHGDAAQKVDSGTDAIGLHVENGATPYAPELLWFHCVKAASSGSQTTVCDGFRVWDNLSERARDVFAAQPISYKRTVPAELWRKLAAFLAGDGRGPDEVTVADLYAQANPGAKVEFTERSDGSLFYHYQVFAAHPTKWSSRTAWANSLLGPSYNYEAPDIRFADGSPVPDDVTADYIDVTEQVTEEIAWQDGDIVLIDNSRVMHGRRAITDTNRTILNSQSYARN</sequence>
<keyword evidence="6" id="KW-0223">Dioxygenase</keyword>
<evidence type="ECO:0000313" key="7">
    <source>
        <dbReference type="Proteomes" id="UP001601288"/>
    </source>
</evidence>
<evidence type="ECO:0000313" key="6">
    <source>
        <dbReference type="EMBL" id="MFE9226413.1"/>
    </source>
</evidence>
<reference evidence="6 7" key="1">
    <citation type="submission" date="2024-10" db="EMBL/GenBank/DDBJ databases">
        <title>The Natural Products Discovery Center: Release of the First 8490 Sequenced Strains for Exploring Actinobacteria Biosynthetic Diversity.</title>
        <authorList>
            <person name="Kalkreuter E."/>
            <person name="Kautsar S.A."/>
            <person name="Yang D."/>
            <person name="Bader C.D."/>
            <person name="Teijaro C.N."/>
            <person name="Fluegel L."/>
            <person name="Davis C.M."/>
            <person name="Simpson J.R."/>
            <person name="Lauterbach L."/>
            <person name="Steele A.D."/>
            <person name="Gui C."/>
            <person name="Meng S."/>
            <person name="Li G."/>
            <person name="Viehrig K."/>
            <person name="Ye F."/>
            <person name="Su P."/>
            <person name="Kiefer A.F."/>
            <person name="Nichols A."/>
            <person name="Cepeda A.J."/>
            <person name="Yan W."/>
            <person name="Fan B."/>
            <person name="Jiang Y."/>
            <person name="Adhikari A."/>
            <person name="Zheng C.-J."/>
            <person name="Schuster L."/>
            <person name="Cowan T.M."/>
            <person name="Smanski M.J."/>
            <person name="Chevrette M.G."/>
            <person name="De Carvalho L.P.S."/>
            <person name="Shen B."/>
        </authorList>
    </citation>
    <scope>NUCLEOTIDE SEQUENCE [LARGE SCALE GENOMIC DNA]</scope>
    <source>
        <strain evidence="6 7">NPDC007066</strain>
    </source>
</reference>
<dbReference type="EC" id="1.14.11.-" evidence="6"/>
<proteinExistence type="predicted"/>
<evidence type="ECO:0000256" key="4">
    <source>
        <dbReference type="ARBA" id="ARBA00023194"/>
    </source>
</evidence>
<evidence type="ECO:0000256" key="3">
    <source>
        <dbReference type="ARBA" id="ARBA00023004"/>
    </source>
</evidence>
<keyword evidence="3" id="KW-0408">Iron</keyword>
<dbReference type="InterPro" id="IPR050411">
    <property type="entry name" value="AlphaKG_dependent_hydroxylases"/>
</dbReference>
<evidence type="ECO:0000259" key="5">
    <source>
        <dbReference type="Pfam" id="PF02668"/>
    </source>
</evidence>
<keyword evidence="4" id="KW-0045">Antibiotic biosynthesis</keyword>
<evidence type="ECO:0000256" key="1">
    <source>
        <dbReference type="ARBA" id="ARBA00001954"/>
    </source>
</evidence>
<keyword evidence="2 6" id="KW-0560">Oxidoreductase</keyword>
<dbReference type="InterPro" id="IPR042098">
    <property type="entry name" value="TauD-like_sf"/>
</dbReference>
<dbReference type="SUPFAM" id="SSF51197">
    <property type="entry name" value="Clavaminate synthase-like"/>
    <property type="match status" value="1"/>
</dbReference>
<dbReference type="PANTHER" id="PTHR10696:SF56">
    <property type="entry name" value="TAUD_TFDA-LIKE DOMAIN-CONTAINING PROTEIN"/>
    <property type="match status" value="1"/>
</dbReference>
<comment type="cofactor">
    <cofactor evidence="1">
        <name>Fe(2+)</name>
        <dbReference type="ChEBI" id="CHEBI:29033"/>
    </cofactor>
</comment>
<dbReference type="InterPro" id="IPR003819">
    <property type="entry name" value="TauD/TfdA-like"/>
</dbReference>
<dbReference type="PANTHER" id="PTHR10696">
    <property type="entry name" value="GAMMA-BUTYROBETAINE HYDROXYLASE-RELATED"/>
    <property type="match status" value="1"/>
</dbReference>
<gene>
    <name evidence="6" type="ORF">ACFYM3_17595</name>
</gene>
<dbReference type="EMBL" id="JBIAFP010000009">
    <property type="protein sequence ID" value="MFE9226413.1"/>
    <property type="molecule type" value="Genomic_DNA"/>
</dbReference>